<sequence length="9" mass="901">RRRGEGGGG</sequence>
<dbReference type="EMBL" id="CM022224">
    <property type="protein sequence ID" value="KAF7063737.1"/>
    <property type="molecule type" value="Genomic_DNA"/>
</dbReference>
<proteinExistence type="predicted"/>
<organism evidence="1">
    <name type="scientific">Triticum aestivum</name>
    <name type="common">Wheat</name>
    <dbReference type="NCBI Taxonomy" id="4565"/>
    <lineage>
        <taxon>Eukaryota</taxon>
        <taxon>Viridiplantae</taxon>
        <taxon>Streptophyta</taxon>
        <taxon>Embryophyta</taxon>
        <taxon>Tracheophyta</taxon>
        <taxon>Spermatophyta</taxon>
        <taxon>Magnoliopsida</taxon>
        <taxon>Liliopsida</taxon>
        <taxon>Poales</taxon>
        <taxon>Poaceae</taxon>
        <taxon>BOP clade</taxon>
        <taxon>Pooideae</taxon>
        <taxon>Triticodae</taxon>
        <taxon>Triticeae</taxon>
        <taxon>Triticinae</taxon>
        <taxon>Triticum</taxon>
    </lineage>
</organism>
<evidence type="ECO:0000313" key="1">
    <source>
        <dbReference type="EMBL" id="KAF7063737.1"/>
    </source>
</evidence>
<reference evidence="1" key="1">
    <citation type="journal article" date="2017" name="Gigascience">
        <title>The first near-complete assembly of the hexaploid bread wheat genome, Triticum aestivum.</title>
        <authorList>
            <person name="Zimin A.V."/>
            <person name="Puiu D."/>
            <person name="Hall R."/>
            <person name="Kingan S."/>
            <person name="Clavijo B.J."/>
            <person name="Salzberg S.L."/>
        </authorList>
    </citation>
    <scope>NUCLEOTIDE SEQUENCE</scope>
    <source>
        <tissue evidence="1">Leaf</tissue>
    </source>
</reference>
<protein>
    <submittedName>
        <fullName evidence="1">Uncharacterized protein</fullName>
    </submittedName>
</protein>
<feature type="non-terminal residue" evidence="1">
    <location>
        <position position="1"/>
    </location>
</feature>
<reference evidence="1" key="2">
    <citation type="submission" date="2020-03" db="EMBL/GenBank/DDBJ databases">
        <title>The second near-complete assembly of the hexaploid bread wheat (Triticum aestivum) genome.</title>
        <authorList>
            <person name="Zimin A.V."/>
            <person name="Puiu D."/>
            <person name="Shumante A."/>
            <person name="Alonge M."/>
            <person name="Salzberg S.L."/>
        </authorList>
    </citation>
    <scope>NUCLEOTIDE SEQUENCE</scope>
    <source>
        <tissue evidence="1">Leaf</tissue>
    </source>
</reference>
<gene>
    <name evidence="1" type="ORF">CFC21_070232</name>
</gene>
<dbReference type="Proteomes" id="UP000815260">
    <property type="component" value="Chromosome 5B"/>
</dbReference>
<accession>A0A9R1HF92</accession>
<feature type="non-terminal residue" evidence="1">
    <location>
        <position position="9"/>
    </location>
</feature>
<comment type="caution">
    <text evidence="1">The sequence shown here is derived from an EMBL/GenBank/DDBJ whole genome shotgun (WGS) entry which is preliminary data.</text>
</comment>
<name>A0A9R1HF92_WHEAT</name>